<reference evidence="6 7" key="1">
    <citation type="submission" date="2015-12" db="EMBL/GenBank/DDBJ databases">
        <title>Diversity of Burkholderia near neighbor genomes.</title>
        <authorList>
            <person name="Sahl J."/>
            <person name="Wagner D."/>
            <person name="Keim P."/>
        </authorList>
    </citation>
    <scope>NUCLEOTIDE SEQUENCE [LARGE SCALE GENOMIC DNA]</scope>
    <source>
        <strain evidence="6 7">MSMB0783</strain>
    </source>
</reference>
<dbReference type="InterPro" id="IPR006533">
    <property type="entry name" value="T6SS_Vgr_RhsGE"/>
</dbReference>
<dbReference type="InterPro" id="IPR037026">
    <property type="entry name" value="Vgr_OB-fold_dom_sf"/>
</dbReference>
<evidence type="ECO:0000256" key="1">
    <source>
        <dbReference type="ARBA" id="ARBA00005558"/>
    </source>
</evidence>
<dbReference type="Pfam" id="PF05954">
    <property type="entry name" value="Phage_GPD"/>
    <property type="match status" value="1"/>
</dbReference>
<feature type="region of interest" description="Disordered" evidence="2">
    <location>
        <begin position="813"/>
        <end position="835"/>
    </location>
</feature>
<dbReference type="AlphaFoldDB" id="A0A1B4L9H5"/>
<dbReference type="Pfam" id="PF13296">
    <property type="entry name" value="T6SS_Vgr"/>
    <property type="match status" value="1"/>
</dbReference>
<dbReference type="Gene3D" id="2.40.50.230">
    <property type="entry name" value="Gp5 N-terminal domain"/>
    <property type="match status" value="1"/>
</dbReference>
<accession>A0A1B4L9H5</accession>
<feature type="domain" description="Gp5/Type VI secretion system Vgr protein OB-fold" evidence="3">
    <location>
        <begin position="431"/>
        <end position="497"/>
    </location>
</feature>
<dbReference type="NCBIfam" id="TIGR01646">
    <property type="entry name" value="vgr_GE"/>
    <property type="match status" value="1"/>
</dbReference>
<dbReference type="SUPFAM" id="SSF69279">
    <property type="entry name" value="Phage tail proteins"/>
    <property type="match status" value="2"/>
</dbReference>
<evidence type="ECO:0000313" key="7">
    <source>
        <dbReference type="Proteomes" id="UP000243680"/>
    </source>
</evidence>
<proteinExistence type="inferred from homology"/>
<protein>
    <submittedName>
        <fullName evidence="6">Rhs element Vgr protein</fullName>
    </submittedName>
</protein>
<evidence type="ECO:0000259" key="3">
    <source>
        <dbReference type="Pfam" id="PF04717"/>
    </source>
</evidence>
<evidence type="ECO:0000256" key="2">
    <source>
        <dbReference type="SAM" id="MobiDB-lite"/>
    </source>
</evidence>
<dbReference type="Pfam" id="PF10106">
    <property type="entry name" value="DUF2345"/>
    <property type="match status" value="1"/>
</dbReference>
<comment type="similarity">
    <text evidence="1">Belongs to the VgrG protein family.</text>
</comment>
<dbReference type="InterPro" id="IPR017847">
    <property type="entry name" value="T6SS_RhsGE_Vgr_subset"/>
</dbReference>
<dbReference type="NCBIfam" id="TIGR03361">
    <property type="entry name" value="VI_Rhs_Vgr"/>
    <property type="match status" value="1"/>
</dbReference>
<organism evidence="6 7">
    <name type="scientific">Burkholderia ubonensis</name>
    <dbReference type="NCBI Taxonomy" id="101571"/>
    <lineage>
        <taxon>Bacteria</taxon>
        <taxon>Pseudomonadati</taxon>
        <taxon>Pseudomonadota</taxon>
        <taxon>Betaproteobacteria</taxon>
        <taxon>Burkholderiales</taxon>
        <taxon>Burkholderiaceae</taxon>
        <taxon>Burkholderia</taxon>
        <taxon>Burkholderia cepacia complex</taxon>
    </lineage>
</organism>
<evidence type="ECO:0000313" key="6">
    <source>
        <dbReference type="EMBL" id="AOJ73835.1"/>
    </source>
</evidence>
<dbReference type="EMBL" id="CP013420">
    <property type="protein sequence ID" value="AOJ73835.1"/>
    <property type="molecule type" value="Genomic_DNA"/>
</dbReference>
<sequence length="835" mass="91344">MSGEVLLKVLRGGYAQFDRIVKLDTPLGEDWLTPLYVKVNARLGRNFEVTVDASSVMGDKIKLSALMLQPVTLWIRQTDGGYLPIHGYVQRARRLGNDGSVSYFQLQFSSWLSFLKLSSDRRDWQEASGWQILTDVFDKHSQASGNYGQELRAAMRSYSHRVQWETDWNFVHRSLEEVGVFARFDFAKDGKSHKVVMMDDLYFGPSLPNSEMKFSHAGTDEDFDGLTQLSEQQDAQSATLALGTVDYKRPDLDKQISMPAADLEDLPGQGEDYLYTGSQTWAESDAGQQQARIRTEEWASRAKRYFAIGSPRYALPGYWFKVSGHPVLDALPDEERELSIIASDWLIQNNLPGMDALTRFPRSLRSEIEQVKAAGAGATVSHRDGGIGFFHVEIEAQRRKTPFRSPFEHDKPEMHLQTAIVVTDSDEEIATDDGNRVRVRTSNSRNDRNTKSTSWIRAAMPDAGSKRGGYFPLRKGDQVLLGFVNGDCDRPVIVSRLHGGATMPVWHTHGLLSGFRSREYGGDGFNQLVMDDATGQNRVHLYSSSYSSHLHLGYLIEQSDNTRGSFVGSGFDLKSEAHGAIRAVQGMSISTHPAAVQPMNVSAATDQLAASEAVLETVSQASETNRAESLQDGSDALKAFTEMTQHTVPAATKGGRTAGGGTGNANGFAKPALLLSSPAGIGLSSHQSIHTSANQQVNLVAGKNVNLAAGKSFLASVMDKISLYAQNQGVKIFATKGAIEIQAQTDALTMLAQQDVKIESASGRVILRAEKELILNVGSSYIKITPNMIENGTSGQILEKCASWDKPGASTMTLRDPLNGTPVSKHGGYADDFSG</sequence>
<dbReference type="Proteomes" id="UP000243680">
    <property type="component" value="Chromosome 1"/>
</dbReference>
<gene>
    <name evidence="6" type="ORF">WJ35_01165</name>
</gene>
<dbReference type="InterPro" id="IPR006531">
    <property type="entry name" value="Gp5/Vgr_OB"/>
</dbReference>
<dbReference type="RefSeq" id="WP_034194580.1">
    <property type="nucleotide sequence ID" value="NZ_CP013420.1"/>
</dbReference>
<evidence type="ECO:0000259" key="4">
    <source>
        <dbReference type="Pfam" id="PF10106"/>
    </source>
</evidence>
<dbReference type="SUPFAM" id="SSF69255">
    <property type="entry name" value="gp5 N-terminal domain-like"/>
    <property type="match status" value="1"/>
</dbReference>
<feature type="domain" description="DUF2345" evidence="4">
    <location>
        <begin position="661"/>
        <end position="809"/>
    </location>
</feature>
<dbReference type="Gene3D" id="3.55.50.10">
    <property type="entry name" value="Baseplate protein-like domains"/>
    <property type="match status" value="1"/>
</dbReference>
<dbReference type="InterPro" id="IPR018769">
    <property type="entry name" value="VgrG2_DUF2345"/>
</dbReference>
<dbReference type="Gene3D" id="4.10.220.110">
    <property type="match status" value="1"/>
</dbReference>
<dbReference type="Pfam" id="PF04717">
    <property type="entry name" value="Phage_base_V"/>
    <property type="match status" value="1"/>
</dbReference>
<dbReference type="InterPro" id="IPR028244">
    <property type="entry name" value="T6SS_Rhs_Vgr_dom"/>
</dbReference>
<evidence type="ECO:0000259" key="5">
    <source>
        <dbReference type="Pfam" id="PF13296"/>
    </source>
</evidence>
<dbReference type="Gene3D" id="2.30.110.50">
    <property type="match status" value="1"/>
</dbReference>
<name>A0A1B4L9H5_9BURK</name>
<feature type="domain" description="Putative type VI secretion system Rhs element associated Vgr" evidence="5">
    <location>
        <begin position="518"/>
        <end position="621"/>
    </location>
</feature>